<feature type="repeat" description="WD" evidence="3">
    <location>
        <begin position="1"/>
        <end position="42"/>
    </location>
</feature>
<dbReference type="RefSeq" id="XP_060290281.1">
    <property type="nucleotide sequence ID" value="XM_060438914.1"/>
</dbReference>
<comment type="caution">
    <text evidence="4">The sequence shown here is derived from an EMBL/GenBank/DDBJ whole genome shotgun (WGS) entry which is preliminary data.</text>
</comment>
<dbReference type="SUPFAM" id="SSF50978">
    <property type="entry name" value="WD40 repeat-like"/>
    <property type="match status" value="1"/>
</dbReference>
<keyword evidence="2" id="KW-0677">Repeat</keyword>
<proteinExistence type="predicted"/>
<dbReference type="AlphaFoldDB" id="A0AA39ZTQ4"/>
<dbReference type="InterPro" id="IPR015943">
    <property type="entry name" value="WD40/YVTN_repeat-like_dom_sf"/>
</dbReference>
<evidence type="ECO:0000256" key="2">
    <source>
        <dbReference type="ARBA" id="ARBA00022737"/>
    </source>
</evidence>
<dbReference type="Pfam" id="PF00400">
    <property type="entry name" value="WD40"/>
    <property type="match status" value="1"/>
</dbReference>
<evidence type="ECO:0000256" key="3">
    <source>
        <dbReference type="PROSITE-ProRule" id="PRU00221"/>
    </source>
</evidence>
<dbReference type="Proteomes" id="UP001172101">
    <property type="component" value="Unassembled WGS sequence"/>
</dbReference>
<dbReference type="EMBL" id="JAUIRO010000008">
    <property type="protein sequence ID" value="KAK0703422.1"/>
    <property type="molecule type" value="Genomic_DNA"/>
</dbReference>
<name>A0AA39ZTQ4_9PEZI</name>
<evidence type="ECO:0000313" key="4">
    <source>
        <dbReference type="EMBL" id="KAK0703422.1"/>
    </source>
</evidence>
<gene>
    <name evidence="4" type="ORF">B0T26DRAFT_658926</name>
</gene>
<dbReference type="PROSITE" id="PS50294">
    <property type="entry name" value="WD_REPEATS_REGION"/>
    <property type="match status" value="1"/>
</dbReference>
<reference evidence="4" key="1">
    <citation type="submission" date="2023-06" db="EMBL/GenBank/DDBJ databases">
        <title>Genome-scale phylogeny and comparative genomics of the fungal order Sordariales.</title>
        <authorList>
            <consortium name="Lawrence Berkeley National Laboratory"/>
            <person name="Hensen N."/>
            <person name="Bonometti L."/>
            <person name="Westerberg I."/>
            <person name="Brannstrom I.O."/>
            <person name="Guillou S."/>
            <person name="Cros-Aarteil S."/>
            <person name="Calhoun S."/>
            <person name="Haridas S."/>
            <person name="Kuo A."/>
            <person name="Mondo S."/>
            <person name="Pangilinan J."/>
            <person name="Riley R."/>
            <person name="LaButti K."/>
            <person name="Andreopoulos B."/>
            <person name="Lipzen A."/>
            <person name="Chen C."/>
            <person name="Yanf M."/>
            <person name="Daum C."/>
            <person name="Ng V."/>
            <person name="Clum A."/>
            <person name="Steindorff A."/>
            <person name="Ohm R."/>
            <person name="Martin F."/>
            <person name="Silar P."/>
            <person name="Natvig D."/>
            <person name="Lalanne C."/>
            <person name="Gautier V."/>
            <person name="Ament-velasquez S.L."/>
            <person name="Kruys A."/>
            <person name="Hutchinson M.I."/>
            <person name="Powell A.J."/>
            <person name="Barry K."/>
            <person name="Miller A.N."/>
            <person name="Grigoriev I.V."/>
            <person name="Debuchy R."/>
            <person name="Gladieux P."/>
            <person name="Thoren M.H."/>
            <person name="Johannesson H."/>
        </authorList>
    </citation>
    <scope>NUCLEOTIDE SEQUENCE</scope>
    <source>
        <strain evidence="4">SMH2392-1A</strain>
    </source>
</reference>
<dbReference type="InterPro" id="IPR001680">
    <property type="entry name" value="WD40_rpt"/>
</dbReference>
<keyword evidence="1 3" id="KW-0853">WD repeat</keyword>
<evidence type="ECO:0000256" key="1">
    <source>
        <dbReference type="ARBA" id="ARBA00022574"/>
    </source>
</evidence>
<dbReference type="PROSITE" id="PS00678">
    <property type="entry name" value="WD_REPEATS_1"/>
    <property type="match status" value="1"/>
</dbReference>
<dbReference type="Gene3D" id="2.130.10.10">
    <property type="entry name" value="YVTN repeat-like/Quinoprotein amine dehydrogenase"/>
    <property type="match status" value="1"/>
</dbReference>
<dbReference type="GeneID" id="85322184"/>
<keyword evidence="5" id="KW-1185">Reference proteome</keyword>
<organism evidence="4 5">
    <name type="scientific">Lasiosphaeria miniovina</name>
    <dbReference type="NCBI Taxonomy" id="1954250"/>
    <lineage>
        <taxon>Eukaryota</taxon>
        <taxon>Fungi</taxon>
        <taxon>Dikarya</taxon>
        <taxon>Ascomycota</taxon>
        <taxon>Pezizomycotina</taxon>
        <taxon>Sordariomycetes</taxon>
        <taxon>Sordariomycetidae</taxon>
        <taxon>Sordariales</taxon>
        <taxon>Lasiosphaeriaceae</taxon>
        <taxon>Lasiosphaeria</taxon>
    </lineage>
</organism>
<accession>A0AA39ZTQ4</accession>
<sequence>LETCDEWIYSVAFSPDGTQVASASYDNTVSLWEVTSGCYMQTLNVGTWSSSMAFDSANVQVGAGLRSDGSWVTLGGRDIMWLPPEVRPSASAFWAGKSQLAVTL</sequence>
<dbReference type="InterPro" id="IPR019775">
    <property type="entry name" value="WD40_repeat_CS"/>
</dbReference>
<protein>
    <recommendedName>
        <fullName evidence="6">WD40 repeat-like protein</fullName>
    </recommendedName>
</protein>
<feature type="non-terminal residue" evidence="4">
    <location>
        <position position="104"/>
    </location>
</feature>
<dbReference type="InterPro" id="IPR036322">
    <property type="entry name" value="WD40_repeat_dom_sf"/>
</dbReference>
<evidence type="ECO:0008006" key="6">
    <source>
        <dbReference type="Google" id="ProtNLM"/>
    </source>
</evidence>
<evidence type="ECO:0000313" key="5">
    <source>
        <dbReference type="Proteomes" id="UP001172101"/>
    </source>
</evidence>
<dbReference type="PROSITE" id="PS50082">
    <property type="entry name" value="WD_REPEATS_2"/>
    <property type="match status" value="1"/>
</dbReference>